<protein>
    <submittedName>
        <fullName evidence="1">Uncharacterized protein</fullName>
    </submittedName>
</protein>
<gene>
    <name evidence="1" type="ORF">HINF_LOCUS15987</name>
</gene>
<keyword evidence="2" id="KW-1185">Reference proteome</keyword>
<comment type="caution">
    <text evidence="1">The sequence shown here is derived from an EMBL/GenBank/DDBJ whole genome shotgun (WGS) entry which is preliminary data.</text>
</comment>
<dbReference type="Proteomes" id="UP001642409">
    <property type="component" value="Unassembled WGS sequence"/>
</dbReference>
<accession>A0ABP1HRE7</accession>
<sequence length="385" mass="44478">MQYVSREDFNAMQNAPKAQILARAPILETKCDVAIEQAQDLNINRAGQKPASYKITAEKPLLADRERICLKTYKKLKEEPAPQQRTSLRALNKIKEPDVGLKSTTLGLKNGLCEPSRLQVLQNRKTSHQQELLQFAQTVNTDNLSSSMKRNEHLEFVQPQTEGFTFSKLQEHRRAEARKENEEQRKLFIEQEKPEFAKTNEPFYLNDPALHYGEVKKLSQKQMEIQKKGKIECTMEKVVTYEVSLKKQKENALQKQIENQKITNLENIPKEQMVGPEHGRKQGFSTQVLAQKNPDWALLHIKSIMQQDEDKPLYSCFSPDGYFREMMLPQIRAQPGNARQIPQELRGMVRVLQLPILGEEAQVLDCETERMAGECRVITRPEFFD</sequence>
<proteinExistence type="predicted"/>
<organism evidence="1 2">
    <name type="scientific">Hexamita inflata</name>
    <dbReference type="NCBI Taxonomy" id="28002"/>
    <lineage>
        <taxon>Eukaryota</taxon>
        <taxon>Metamonada</taxon>
        <taxon>Diplomonadida</taxon>
        <taxon>Hexamitidae</taxon>
        <taxon>Hexamitinae</taxon>
        <taxon>Hexamita</taxon>
    </lineage>
</organism>
<evidence type="ECO:0000313" key="1">
    <source>
        <dbReference type="EMBL" id="CAL5998970.1"/>
    </source>
</evidence>
<dbReference type="EMBL" id="CAXDID020000039">
    <property type="protein sequence ID" value="CAL5998970.1"/>
    <property type="molecule type" value="Genomic_DNA"/>
</dbReference>
<name>A0ABP1HRE7_9EUKA</name>
<evidence type="ECO:0000313" key="2">
    <source>
        <dbReference type="Proteomes" id="UP001642409"/>
    </source>
</evidence>
<reference evidence="1 2" key="1">
    <citation type="submission" date="2024-07" db="EMBL/GenBank/DDBJ databases">
        <authorList>
            <person name="Akdeniz Z."/>
        </authorList>
    </citation>
    <scope>NUCLEOTIDE SEQUENCE [LARGE SCALE GENOMIC DNA]</scope>
</reference>